<evidence type="ECO:0000313" key="2">
    <source>
        <dbReference type="EMBL" id="PPQ72389.1"/>
    </source>
</evidence>
<evidence type="ECO:0000256" key="1">
    <source>
        <dbReference type="SAM" id="MobiDB-lite"/>
    </source>
</evidence>
<dbReference type="OrthoDB" id="10634260at2759"/>
<dbReference type="EMBL" id="NHYE01005460">
    <property type="protein sequence ID" value="PPQ72389.1"/>
    <property type="molecule type" value="Genomic_DNA"/>
</dbReference>
<proteinExistence type="predicted"/>
<accession>A0A409W1I6</accession>
<dbReference type="InParanoid" id="A0A409W1I6"/>
<reference evidence="2 3" key="1">
    <citation type="journal article" date="2018" name="Evol. Lett.">
        <title>Horizontal gene cluster transfer increased hallucinogenic mushroom diversity.</title>
        <authorList>
            <person name="Reynolds H.T."/>
            <person name="Vijayakumar V."/>
            <person name="Gluck-Thaler E."/>
            <person name="Korotkin H.B."/>
            <person name="Matheny P.B."/>
            <person name="Slot J.C."/>
        </authorList>
    </citation>
    <scope>NUCLEOTIDE SEQUENCE [LARGE SCALE GENOMIC DNA]</scope>
    <source>
        <strain evidence="2 3">SRW20</strain>
    </source>
</reference>
<gene>
    <name evidence="2" type="ORF">CVT26_006749</name>
</gene>
<comment type="caution">
    <text evidence="2">The sequence shown here is derived from an EMBL/GenBank/DDBJ whole genome shotgun (WGS) entry which is preliminary data.</text>
</comment>
<organism evidence="2 3">
    <name type="scientific">Gymnopilus dilepis</name>
    <dbReference type="NCBI Taxonomy" id="231916"/>
    <lineage>
        <taxon>Eukaryota</taxon>
        <taxon>Fungi</taxon>
        <taxon>Dikarya</taxon>
        <taxon>Basidiomycota</taxon>
        <taxon>Agaricomycotina</taxon>
        <taxon>Agaricomycetes</taxon>
        <taxon>Agaricomycetidae</taxon>
        <taxon>Agaricales</taxon>
        <taxon>Agaricineae</taxon>
        <taxon>Hymenogastraceae</taxon>
        <taxon>Gymnopilus</taxon>
    </lineage>
</organism>
<dbReference type="Proteomes" id="UP000284706">
    <property type="component" value="Unassembled WGS sequence"/>
</dbReference>
<evidence type="ECO:0000313" key="3">
    <source>
        <dbReference type="Proteomes" id="UP000284706"/>
    </source>
</evidence>
<dbReference type="AlphaFoldDB" id="A0A409W1I6"/>
<keyword evidence="3" id="KW-1185">Reference proteome</keyword>
<protein>
    <submittedName>
        <fullName evidence="2">Uncharacterized protein</fullName>
    </submittedName>
</protein>
<sequence>MSSTAQENLCTSFSFRLDGPIDLDSQNHATSVFGVLEFSDVHPAPEYVPAKSGFPAQASTRNYSHSRARRVSQNRRLTTELGGAAWTCRPQPGTVMINPAGPLYDAYAVSVLPPSDGLLSMAYSPQLPLLLRPLTRRCLDQEIPNPAYTLPSHPEILREPRRELVDRHSSCDCFEFVDVENQECRGHTRPEKSPVYMHTLLQPIGG</sequence>
<feature type="region of interest" description="Disordered" evidence="1">
    <location>
        <begin position="50"/>
        <end position="70"/>
    </location>
</feature>
<name>A0A409W1I6_9AGAR</name>